<dbReference type="InParanoid" id="I0A319"/>
<keyword evidence="2" id="KW-1185">Reference proteome</keyword>
<gene>
    <name evidence="1" type="ordered locus">FFONT_1388</name>
</gene>
<reference evidence="2" key="1">
    <citation type="submission" date="2012-03" db="EMBL/GenBank/DDBJ databases">
        <title>Fervidicoccus fontis complete genome analysis confirms its distinct phylogenetic position and predicts its environmental function.</title>
        <authorList>
            <person name="Lebedinsky A.V."/>
            <person name="Mardanov A.V."/>
            <person name="Gumerov V.M."/>
            <person name="Beletsky A.V."/>
            <person name="Kublanov I.V."/>
            <person name="Perevalova A.A."/>
            <person name="Bonch-Osmolovskaya E.A."/>
            <person name="Ravin N.V."/>
            <person name="Skryabin K.G."/>
        </authorList>
    </citation>
    <scope>NUCLEOTIDE SEQUENCE [LARGE SCALE GENOMIC DNA]</scope>
    <source>
        <strain evidence="2">DSM 19380 / VKM B-2539 / Kam940</strain>
    </source>
</reference>
<reference evidence="1 2" key="2">
    <citation type="journal article" date="2014" name="Extremophiles">
        <title>Analysis of the complete genome of Fervidococcus fontis confirms the distinct phylogenetic position of the order Fervidicoccales and suggests its environmental function.</title>
        <authorList>
            <person name="Lebedinsky A.V."/>
            <person name="Mardanov A.V."/>
            <person name="Kublanov I.V."/>
            <person name="Gumerov V.M."/>
            <person name="Beletsky A.V."/>
            <person name="Perevalova A.A."/>
            <person name="Bidzhieva S.Kh."/>
            <person name="Bonch-Osmolovskaya E.A."/>
            <person name="Skryabin K.G."/>
            <person name="Ravin N.V."/>
        </authorList>
    </citation>
    <scope>NUCLEOTIDE SEQUENCE [LARGE SCALE GENOMIC DNA]</scope>
    <source>
        <strain evidence="2">DSM 19380 / VKM B-2539 / Kam940</strain>
    </source>
</reference>
<dbReference type="STRING" id="1163730.FFONT_1388"/>
<dbReference type="KEGG" id="ffo:FFONT_1388"/>
<evidence type="ECO:0000313" key="2">
    <source>
        <dbReference type="Proteomes" id="UP000007391"/>
    </source>
</evidence>
<organism evidence="1 2">
    <name type="scientific">Fervidicoccus fontis (strain DSM 19380 / JCM 18336 / VKM B-2539 / Kam940)</name>
    <dbReference type="NCBI Taxonomy" id="1163730"/>
    <lineage>
        <taxon>Archaea</taxon>
        <taxon>Thermoproteota</taxon>
        <taxon>Thermoprotei</taxon>
        <taxon>Fervidicoccales</taxon>
        <taxon>Fervidicoccaceae</taxon>
        <taxon>Fervidicoccus</taxon>
    </lineage>
</organism>
<protein>
    <submittedName>
        <fullName evidence="1">Uncharacterized protein</fullName>
    </submittedName>
</protein>
<dbReference type="Proteomes" id="UP000007391">
    <property type="component" value="Chromosome"/>
</dbReference>
<proteinExistence type="predicted"/>
<sequence length="40" mass="4527">MLVLLLQEDLLGRRKCYHPVERKGDVKGGEKAIFPPLAVH</sequence>
<dbReference type="AlphaFoldDB" id="I0A319"/>
<dbReference type="EMBL" id="CP003423">
    <property type="protein sequence ID" value="AFH43376.1"/>
    <property type="molecule type" value="Genomic_DNA"/>
</dbReference>
<dbReference type="HOGENOM" id="CLU_3282699_0_0_2"/>
<evidence type="ECO:0000313" key="1">
    <source>
        <dbReference type="EMBL" id="AFH43376.1"/>
    </source>
</evidence>
<name>I0A319_FERFK</name>
<accession>I0A319</accession>